<comment type="caution">
    <text evidence="7">The sequence shown here is derived from an EMBL/GenBank/DDBJ whole genome shotgun (WGS) entry which is preliminary data.</text>
</comment>
<dbReference type="GO" id="GO:0016020">
    <property type="term" value="C:membrane"/>
    <property type="evidence" value="ECO:0007669"/>
    <property type="project" value="UniProtKB-SubCell"/>
</dbReference>
<evidence type="ECO:0000256" key="6">
    <source>
        <dbReference type="SAM" id="Phobius"/>
    </source>
</evidence>
<feature type="compositionally biased region" description="Polar residues" evidence="5">
    <location>
        <begin position="271"/>
        <end position="280"/>
    </location>
</feature>
<comment type="subcellular location">
    <subcellularLocation>
        <location evidence="1">Membrane</location>
        <topology evidence="1">Multi-pass membrane protein</topology>
    </subcellularLocation>
</comment>
<dbReference type="Gene3D" id="1.20.1280.290">
    <property type="match status" value="1"/>
</dbReference>
<evidence type="ECO:0000256" key="3">
    <source>
        <dbReference type="ARBA" id="ARBA00022989"/>
    </source>
</evidence>
<evidence type="ECO:0000256" key="4">
    <source>
        <dbReference type="ARBA" id="ARBA00023136"/>
    </source>
</evidence>
<feature type="region of interest" description="Disordered" evidence="5">
    <location>
        <begin position="242"/>
        <end position="280"/>
    </location>
</feature>
<gene>
    <name evidence="7" type="ORF">HMPREF9306_01572</name>
</gene>
<dbReference type="RefSeq" id="WP_016456392.1">
    <property type="nucleotide sequence ID" value="NZ_KE150269.1"/>
</dbReference>
<organism evidence="7 8">
    <name type="scientific">Propionimicrobium lymphophilum ACS-093-V-SCH5</name>
    <dbReference type="NCBI Taxonomy" id="883161"/>
    <lineage>
        <taxon>Bacteria</taxon>
        <taxon>Bacillati</taxon>
        <taxon>Actinomycetota</taxon>
        <taxon>Actinomycetes</taxon>
        <taxon>Propionibacteriales</taxon>
        <taxon>Propionibacteriaceae</taxon>
        <taxon>Propionimicrobium</taxon>
    </lineage>
</organism>
<keyword evidence="4 6" id="KW-0472">Membrane</keyword>
<proteinExistence type="predicted"/>
<dbReference type="InterPro" id="IPR006603">
    <property type="entry name" value="PQ-loop_rpt"/>
</dbReference>
<dbReference type="AlphaFoldDB" id="S2W0W2"/>
<protein>
    <submittedName>
        <fullName evidence="7">Uncharacterized protein</fullName>
    </submittedName>
</protein>
<dbReference type="EMBL" id="AGZR01000009">
    <property type="protein sequence ID" value="EPD32010.1"/>
    <property type="molecule type" value="Genomic_DNA"/>
</dbReference>
<name>S2W0W2_9ACTN</name>
<feature type="transmembrane region" description="Helical" evidence="6">
    <location>
        <begin position="87"/>
        <end position="105"/>
    </location>
</feature>
<feature type="transmembrane region" description="Helical" evidence="6">
    <location>
        <begin position="6"/>
        <end position="24"/>
    </location>
</feature>
<dbReference type="Pfam" id="PF04193">
    <property type="entry name" value="PQ-loop"/>
    <property type="match status" value="1"/>
</dbReference>
<feature type="transmembrane region" description="Helical" evidence="6">
    <location>
        <begin position="169"/>
        <end position="189"/>
    </location>
</feature>
<dbReference type="HOGENOM" id="CLU_993431_0_0_11"/>
<feature type="transmembrane region" description="Helical" evidence="6">
    <location>
        <begin position="146"/>
        <end position="163"/>
    </location>
</feature>
<accession>S2W0W2</accession>
<dbReference type="OrthoDB" id="5060574at2"/>
<keyword evidence="2 6" id="KW-0812">Transmembrane</keyword>
<evidence type="ECO:0000256" key="1">
    <source>
        <dbReference type="ARBA" id="ARBA00004141"/>
    </source>
</evidence>
<feature type="transmembrane region" description="Helical" evidence="6">
    <location>
        <begin position="111"/>
        <end position="134"/>
    </location>
</feature>
<keyword evidence="3 6" id="KW-1133">Transmembrane helix</keyword>
<evidence type="ECO:0000313" key="8">
    <source>
        <dbReference type="Proteomes" id="UP000014417"/>
    </source>
</evidence>
<evidence type="ECO:0000256" key="5">
    <source>
        <dbReference type="SAM" id="MobiDB-lite"/>
    </source>
</evidence>
<dbReference type="Proteomes" id="UP000014417">
    <property type="component" value="Unassembled WGS sequence"/>
</dbReference>
<sequence>MGVLEIYGWAVAIIGAGFSAPQLLKVVRAKSVAGLSLVAWQLAVGCSIAWVTHAVLAASANIAINSLLIGLCNAAILFFIKSKRSLGIMRVMLVSLALSSILIAVDVLLGPLAFGLAVMIPQSVSLLAMIYSIVAEHSLRGVSPGYLIFGSLIQSAWLGWAVMARDSAVTFSSGSQLVLLATALSCYVARMFGWQPERFKIVVVSVANTARMVAVKIDEATEAITAINPGERTMSMLAVHSPEEGEEEPVPKPVKQRQPKFVVHAPEDYSSETTQIPAIH</sequence>
<keyword evidence="8" id="KW-1185">Reference proteome</keyword>
<reference evidence="7 8" key="1">
    <citation type="submission" date="2013-04" db="EMBL/GenBank/DDBJ databases">
        <title>The Genome Sequence of Propionimicrobium lymphophilum ACS-093-V-SCH5.</title>
        <authorList>
            <consortium name="The Broad Institute Genomics Platform"/>
            <person name="Earl A."/>
            <person name="Ward D."/>
            <person name="Feldgarden M."/>
            <person name="Gevers D."/>
            <person name="Saerens B."/>
            <person name="Vaneechoutte M."/>
            <person name="Walker B."/>
            <person name="Young S."/>
            <person name="Zeng Q."/>
            <person name="Gargeya S."/>
            <person name="Fitzgerald M."/>
            <person name="Haas B."/>
            <person name="Abouelleil A."/>
            <person name="Allen A.W."/>
            <person name="Alvarado L."/>
            <person name="Arachchi H.M."/>
            <person name="Berlin A.M."/>
            <person name="Chapman S.B."/>
            <person name="Gainer-Dewar J."/>
            <person name="Goldberg J."/>
            <person name="Griggs A."/>
            <person name="Gujja S."/>
            <person name="Hansen M."/>
            <person name="Howarth C."/>
            <person name="Imamovic A."/>
            <person name="Ireland A."/>
            <person name="Larimer J."/>
            <person name="McCowan C."/>
            <person name="Murphy C."/>
            <person name="Pearson M."/>
            <person name="Poon T.W."/>
            <person name="Priest M."/>
            <person name="Roberts A."/>
            <person name="Saif S."/>
            <person name="Shea T."/>
            <person name="Sisk P."/>
            <person name="Sykes S."/>
            <person name="Wortman J."/>
            <person name="Nusbaum C."/>
            <person name="Birren B."/>
        </authorList>
    </citation>
    <scope>NUCLEOTIDE SEQUENCE [LARGE SCALE GENOMIC DNA]</scope>
    <source>
        <strain evidence="7 8">ACS-093-V-SCH5</strain>
    </source>
</reference>
<evidence type="ECO:0000313" key="7">
    <source>
        <dbReference type="EMBL" id="EPD32010.1"/>
    </source>
</evidence>
<evidence type="ECO:0000256" key="2">
    <source>
        <dbReference type="ARBA" id="ARBA00022692"/>
    </source>
</evidence>
<feature type="transmembrane region" description="Helical" evidence="6">
    <location>
        <begin position="62"/>
        <end position="80"/>
    </location>
</feature>
<feature type="transmembrane region" description="Helical" evidence="6">
    <location>
        <begin position="31"/>
        <end position="56"/>
    </location>
</feature>